<evidence type="ECO:0000313" key="3">
    <source>
        <dbReference type="Proteomes" id="UP001055439"/>
    </source>
</evidence>
<gene>
    <name evidence="2" type="ORF">MUK42_37112</name>
</gene>
<dbReference type="Proteomes" id="UP001055439">
    <property type="component" value="Chromosome 1"/>
</dbReference>
<feature type="compositionally biased region" description="Basic and acidic residues" evidence="1">
    <location>
        <begin position="121"/>
        <end position="131"/>
    </location>
</feature>
<dbReference type="EMBL" id="CP097502">
    <property type="protein sequence ID" value="URD75603.1"/>
    <property type="molecule type" value="Genomic_DNA"/>
</dbReference>
<keyword evidence="3" id="KW-1185">Reference proteome</keyword>
<evidence type="ECO:0000256" key="1">
    <source>
        <dbReference type="SAM" id="MobiDB-lite"/>
    </source>
</evidence>
<organism evidence="2 3">
    <name type="scientific">Musa troglodytarum</name>
    <name type="common">fe'i banana</name>
    <dbReference type="NCBI Taxonomy" id="320322"/>
    <lineage>
        <taxon>Eukaryota</taxon>
        <taxon>Viridiplantae</taxon>
        <taxon>Streptophyta</taxon>
        <taxon>Embryophyta</taxon>
        <taxon>Tracheophyta</taxon>
        <taxon>Spermatophyta</taxon>
        <taxon>Magnoliopsida</taxon>
        <taxon>Liliopsida</taxon>
        <taxon>Zingiberales</taxon>
        <taxon>Musaceae</taxon>
        <taxon>Musa</taxon>
    </lineage>
</organism>
<accession>A0A9E7EGS9</accession>
<feature type="region of interest" description="Disordered" evidence="1">
    <location>
        <begin position="1"/>
        <end position="26"/>
    </location>
</feature>
<reference evidence="2" key="1">
    <citation type="submission" date="2022-05" db="EMBL/GenBank/DDBJ databases">
        <title>The Musa troglodytarum L. genome provides insights into the mechanism of non-climacteric behaviour and enrichment of carotenoids.</title>
        <authorList>
            <person name="Wang J."/>
        </authorList>
    </citation>
    <scope>NUCLEOTIDE SEQUENCE</scope>
    <source>
        <tissue evidence="2">Leaf</tissue>
    </source>
</reference>
<feature type="compositionally biased region" description="Basic and acidic residues" evidence="1">
    <location>
        <begin position="1"/>
        <end position="10"/>
    </location>
</feature>
<evidence type="ECO:0000313" key="2">
    <source>
        <dbReference type="EMBL" id="URD75603.1"/>
    </source>
</evidence>
<feature type="region of interest" description="Disordered" evidence="1">
    <location>
        <begin position="121"/>
        <end position="140"/>
    </location>
</feature>
<name>A0A9E7EGS9_9LILI</name>
<protein>
    <submittedName>
        <fullName evidence="2">Uncharacterized protein</fullName>
    </submittedName>
</protein>
<sequence>MRAESPEKNTDMISRQTDYEDKTTSHAHKDKILLVPQANVLLANEKDLLAGREVSHNKLNVILVDDDDQVEENCREESECVRSAARVTVAKPSADILPANEASDCGAEPLHLQIIQNYGRGEPKDQSKKGQAEFNSSTGIQPCRHRNLDICNYEQMGPRMEMVVQSNCNFEVLAYGIVLSGKLWSTCQRIFLKGLVAGYPVQHEWDAVLVLVSEGVVAEVILVEVEPVLLGNEGIGAGAVVRVGRKIEEIVQPGRNMVQLLRDGGLATACASARSACYACPVEAEGGASGPL</sequence>
<proteinExistence type="predicted"/>
<dbReference type="AlphaFoldDB" id="A0A9E7EGS9"/>